<proteinExistence type="inferred from homology"/>
<dbReference type="AlphaFoldDB" id="A0A3S1D252"/>
<protein>
    <submittedName>
        <fullName evidence="8">RagB/SusD family nutrient uptake outer membrane protein</fullName>
    </submittedName>
</protein>
<comment type="subcellular location">
    <subcellularLocation>
        <location evidence="1">Cell outer membrane</location>
    </subcellularLocation>
</comment>
<evidence type="ECO:0000256" key="2">
    <source>
        <dbReference type="ARBA" id="ARBA00006275"/>
    </source>
</evidence>
<evidence type="ECO:0000256" key="4">
    <source>
        <dbReference type="ARBA" id="ARBA00023136"/>
    </source>
</evidence>
<sequence>MKKIFLLSLIAIMLMTSSCEKFLTHDDPVNVVDETWWKTEANATGALGSVYAGLPGGSSGRQLMFLSALSDEAVARQDSRGAYEAYAKGLQNSSWGVALSLWQDDYKDIRRACRFLENVDNCYMDSTLKDRYKYEARAMRAYYHMEMMMFFGGIPIVTTSLSPGNSNTRRNTEREVYDFIISELTACAPHLPDVYNNNEAWRISSGVCWSLICKLAMFYREYETARMAARKVIDQNVYALYRSNNAKVNSFAELFTYAGELNKERIFFRDGGCGTAWRTFAPYGVGGQTVVSPTMLVVNNFETLQGKTLTELGADSAAIYQKDPLFKNNRDPRLAAAVLVPGQIYEKDTLRPFAAEGSDRIGVLNSTATGFWVRKYLDPKDRNAASPSLDYMIIRYAELLLYYAEALVELGDWQNPDIIRYLNDIRTRAGMPVVDVSRYNTADKLRELIRRERMSELAFEGARFYDIRRWGILSKVMNGQVYGAVDPATGNPVPVEVRSCNEKRDFRYPIPLNEMLANPNMEQNPFY</sequence>
<dbReference type="PROSITE" id="PS51257">
    <property type="entry name" value="PROKAR_LIPOPROTEIN"/>
    <property type="match status" value="1"/>
</dbReference>
<feature type="domain" description="RagB/SusD" evidence="6">
    <location>
        <begin position="282"/>
        <end position="527"/>
    </location>
</feature>
<evidence type="ECO:0000313" key="9">
    <source>
        <dbReference type="Proteomes" id="UP000281028"/>
    </source>
</evidence>
<comment type="caution">
    <text evidence="8">The sequence shown here is derived from an EMBL/GenBank/DDBJ whole genome shotgun (WGS) entry which is preliminary data.</text>
</comment>
<dbReference type="InterPro" id="IPR011990">
    <property type="entry name" value="TPR-like_helical_dom_sf"/>
</dbReference>
<comment type="similarity">
    <text evidence="2">Belongs to the SusD family.</text>
</comment>
<evidence type="ECO:0000256" key="1">
    <source>
        <dbReference type="ARBA" id="ARBA00004442"/>
    </source>
</evidence>
<organism evidence="8 9">
    <name type="scientific">Chitinophaga solisilvae</name>
    <dbReference type="NCBI Taxonomy" id="1233460"/>
    <lineage>
        <taxon>Bacteria</taxon>
        <taxon>Pseudomonadati</taxon>
        <taxon>Bacteroidota</taxon>
        <taxon>Chitinophagia</taxon>
        <taxon>Chitinophagales</taxon>
        <taxon>Chitinophagaceae</taxon>
        <taxon>Chitinophaga</taxon>
    </lineage>
</organism>
<evidence type="ECO:0000256" key="3">
    <source>
        <dbReference type="ARBA" id="ARBA00022729"/>
    </source>
</evidence>
<keyword evidence="3" id="KW-0732">Signal</keyword>
<keyword evidence="9" id="KW-1185">Reference proteome</keyword>
<evidence type="ECO:0000256" key="5">
    <source>
        <dbReference type="ARBA" id="ARBA00023237"/>
    </source>
</evidence>
<accession>A0A3S1D252</accession>
<dbReference type="EMBL" id="RIAR02000001">
    <property type="protein sequence ID" value="NSL91146.1"/>
    <property type="molecule type" value="Genomic_DNA"/>
</dbReference>
<evidence type="ECO:0000259" key="7">
    <source>
        <dbReference type="Pfam" id="PF14322"/>
    </source>
</evidence>
<evidence type="ECO:0000313" key="8">
    <source>
        <dbReference type="EMBL" id="NSL91146.1"/>
    </source>
</evidence>
<dbReference type="InterPro" id="IPR012944">
    <property type="entry name" value="SusD_RagB_dom"/>
</dbReference>
<dbReference type="OrthoDB" id="5694214at2"/>
<keyword evidence="4" id="KW-0472">Membrane</keyword>
<gene>
    <name evidence="8" type="ORF">ECE50_030260</name>
</gene>
<name>A0A3S1D252_9BACT</name>
<reference evidence="8" key="1">
    <citation type="submission" date="2020-05" db="EMBL/GenBank/DDBJ databases">
        <title>Chitinophaga laudate sp. nov., isolated from a tropical peat swamp.</title>
        <authorList>
            <person name="Goh C.B.S."/>
            <person name="Lee M.S."/>
            <person name="Parimannan S."/>
            <person name="Pasbakhsh P."/>
            <person name="Yule C.M."/>
            <person name="Rajandas H."/>
            <person name="Loke S."/>
            <person name="Croft L."/>
            <person name="Tan J.B.L."/>
        </authorList>
    </citation>
    <scope>NUCLEOTIDE SEQUENCE</scope>
    <source>
        <strain evidence="8">Mgbs1</strain>
    </source>
</reference>
<dbReference type="Pfam" id="PF14322">
    <property type="entry name" value="SusD-like_3"/>
    <property type="match status" value="1"/>
</dbReference>
<dbReference type="CDD" id="cd08977">
    <property type="entry name" value="SusD"/>
    <property type="match status" value="1"/>
</dbReference>
<dbReference type="Proteomes" id="UP000281028">
    <property type="component" value="Unassembled WGS sequence"/>
</dbReference>
<evidence type="ECO:0000259" key="6">
    <source>
        <dbReference type="Pfam" id="PF07980"/>
    </source>
</evidence>
<dbReference type="Gene3D" id="1.25.40.390">
    <property type="match status" value="1"/>
</dbReference>
<feature type="domain" description="SusD-like N-terminal" evidence="7">
    <location>
        <begin position="97"/>
        <end position="205"/>
    </location>
</feature>
<keyword evidence="5" id="KW-0998">Cell outer membrane</keyword>
<dbReference type="Pfam" id="PF07980">
    <property type="entry name" value="SusD_RagB"/>
    <property type="match status" value="1"/>
</dbReference>
<dbReference type="GO" id="GO:0009279">
    <property type="term" value="C:cell outer membrane"/>
    <property type="evidence" value="ECO:0007669"/>
    <property type="project" value="UniProtKB-SubCell"/>
</dbReference>
<dbReference type="InterPro" id="IPR033985">
    <property type="entry name" value="SusD-like_N"/>
</dbReference>
<dbReference type="SUPFAM" id="SSF48452">
    <property type="entry name" value="TPR-like"/>
    <property type="match status" value="1"/>
</dbReference>